<evidence type="ECO:0000256" key="1">
    <source>
        <dbReference type="ARBA" id="ARBA00022884"/>
    </source>
</evidence>
<keyword evidence="3" id="KW-0808">Transferase</keyword>
<name>A0A5S9ILC4_UABAM</name>
<feature type="domain" description="Ribosomal RNA methyltransferase FtsJ" evidence="2">
    <location>
        <begin position="13"/>
        <end position="189"/>
    </location>
</feature>
<reference evidence="3 4" key="1">
    <citation type="submission" date="2019-08" db="EMBL/GenBank/DDBJ databases">
        <title>Complete genome sequence of Candidatus Uab amorphum.</title>
        <authorList>
            <person name="Shiratori T."/>
            <person name="Suzuki S."/>
            <person name="Kakizawa Y."/>
            <person name="Ishida K."/>
        </authorList>
    </citation>
    <scope>NUCLEOTIDE SEQUENCE [LARGE SCALE GENOMIC DNA]</scope>
    <source>
        <strain evidence="3 4">SRT547</strain>
    </source>
</reference>
<evidence type="ECO:0000313" key="4">
    <source>
        <dbReference type="Proteomes" id="UP000326354"/>
    </source>
</evidence>
<evidence type="ECO:0000259" key="2">
    <source>
        <dbReference type="Pfam" id="PF01728"/>
    </source>
</evidence>
<dbReference type="PANTHER" id="PTHR32319:SF0">
    <property type="entry name" value="BACTERIAL HEMOLYSIN-LIKE PROTEIN"/>
    <property type="match status" value="1"/>
</dbReference>
<keyword evidence="4" id="KW-1185">Reference proteome</keyword>
<dbReference type="RefSeq" id="WP_151968180.1">
    <property type="nucleotide sequence ID" value="NZ_AP019860.1"/>
</dbReference>
<organism evidence="3 4">
    <name type="scientific">Uabimicrobium amorphum</name>
    <dbReference type="NCBI Taxonomy" id="2596890"/>
    <lineage>
        <taxon>Bacteria</taxon>
        <taxon>Pseudomonadati</taxon>
        <taxon>Planctomycetota</taxon>
        <taxon>Candidatus Uabimicrobiia</taxon>
        <taxon>Candidatus Uabimicrobiales</taxon>
        <taxon>Candidatus Uabimicrobiaceae</taxon>
        <taxon>Candidatus Uabimicrobium</taxon>
    </lineage>
</organism>
<proteinExistence type="predicted"/>
<dbReference type="SUPFAM" id="SSF53335">
    <property type="entry name" value="S-adenosyl-L-methionine-dependent methyltransferases"/>
    <property type="match status" value="1"/>
</dbReference>
<dbReference type="Pfam" id="PF01728">
    <property type="entry name" value="FtsJ"/>
    <property type="match status" value="1"/>
</dbReference>
<dbReference type="Gene3D" id="3.40.50.150">
    <property type="entry name" value="Vaccinia Virus protein VP39"/>
    <property type="match status" value="1"/>
</dbReference>
<accession>A0A5S9ILC4</accession>
<dbReference type="GO" id="GO:0008168">
    <property type="term" value="F:methyltransferase activity"/>
    <property type="evidence" value="ECO:0007669"/>
    <property type="project" value="UniProtKB-KW"/>
</dbReference>
<dbReference type="InterPro" id="IPR047048">
    <property type="entry name" value="TlyA"/>
</dbReference>
<dbReference type="GO" id="GO:0003723">
    <property type="term" value="F:RNA binding"/>
    <property type="evidence" value="ECO:0007669"/>
    <property type="project" value="UniProtKB-KW"/>
</dbReference>
<evidence type="ECO:0000313" key="3">
    <source>
        <dbReference type="EMBL" id="BBM83999.1"/>
    </source>
</evidence>
<protein>
    <submittedName>
        <fullName evidence="3">TlyA family rRNA(Cytidine-2'-O)-methyltransferase</fullName>
    </submittedName>
</protein>
<dbReference type="OrthoDB" id="9784736at2"/>
<dbReference type="Proteomes" id="UP000326354">
    <property type="component" value="Chromosome"/>
</dbReference>
<dbReference type="EMBL" id="AP019860">
    <property type="protein sequence ID" value="BBM83999.1"/>
    <property type="molecule type" value="Genomic_DNA"/>
</dbReference>
<dbReference type="InterPro" id="IPR029063">
    <property type="entry name" value="SAM-dependent_MTases_sf"/>
</dbReference>
<dbReference type="GO" id="GO:0032259">
    <property type="term" value="P:methylation"/>
    <property type="evidence" value="ECO:0007669"/>
    <property type="project" value="UniProtKB-KW"/>
</dbReference>
<dbReference type="AlphaFoldDB" id="A0A5S9ILC4"/>
<sequence>MRAKSNRPKDCIYVGKGGLKLQFALEHFSCDVENKVAADLGSHKGGFVDCLLHHSAQKVYSVDTCYGLLDWKLRNDSRVEVFERKNALYWLSPQKLDIITIDVGWTKQQLILPAALRNLKDDGVILSLIKPQYECEKSELEKGVLAEDKIPEILRNIESAICDSFSEIKYVYSPYKGSGGNTEAWFYLKK</sequence>
<dbReference type="InterPro" id="IPR002877">
    <property type="entry name" value="RNA_MeTrfase_FtsJ_dom"/>
</dbReference>
<keyword evidence="3" id="KW-0489">Methyltransferase</keyword>
<gene>
    <name evidence="3" type="ORF">UABAM_02354</name>
</gene>
<keyword evidence="1" id="KW-0694">RNA-binding</keyword>
<dbReference type="KEGG" id="uam:UABAM_02354"/>
<dbReference type="PANTHER" id="PTHR32319">
    <property type="entry name" value="BACTERIAL HEMOLYSIN-LIKE PROTEIN"/>
    <property type="match status" value="1"/>
</dbReference>